<protein>
    <submittedName>
        <fullName evidence="1">Uncharacterized protein</fullName>
    </submittedName>
</protein>
<organism evidence="1 2">
    <name type="scientific">Ceratopteris richardii</name>
    <name type="common">Triangle waterfern</name>
    <dbReference type="NCBI Taxonomy" id="49495"/>
    <lineage>
        <taxon>Eukaryota</taxon>
        <taxon>Viridiplantae</taxon>
        <taxon>Streptophyta</taxon>
        <taxon>Embryophyta</taxon>
        <taxon>Tracheophyta</taxon>
        <taxon>Polypodiopsida</taxon>
        <taxon>Polypodiidae</taxon>
        <taxon>Polypodiales</taxon>
        <taxon>Pteridineae</taxon>
        <taxon>Pteridaceae</taxon>
        <taxon>Parkerioideae</taxon>
        <taxon>Ceratopteris</taxon>
    </lineage>
</organism>
<comment type="caution">
    <text evidence="1">The sequence shown here is derived from an EMBL/GenBank/DDBJ whole genome shotgun (WGS) entry which is preliminary data.</text>
</comment>
<keyword evidence="2" id="KW-1185">Reference proteome</keyword>
<evidence type="ECO:0000313" key="1">
    <source>
        <dbReference type="EMBL" id="KAH7292205.1"/>
    </source>
</evidence>
<accession>A0A8T2R9J2</accession>
<evidence type="ECO:0000313" key="2">
    <source>
        <dbReference type="Proteomes" id="UP000825935"/>
    </source>
</evidence>
<dbReference type="EMBL" id="CM035434">
    <property type="protein sequence ID" value="KAH7292205.1"/>
    <property type="molecule type" value="Genomic_DNA"/>
</dbReference>
<dbReference type="AlphaFoldDB" id="A0A8T2R9J2"/>
<reference evidence="1" key="1">
    <citation type="submission" date="2021-08" db="EMBL/GenBank/DDBJ databases">
        <title>WGS assembly of Ceratopteris richardii.</title>
        <authorList>
            <person name="Marchant D.B."/>
            <person name="Chen G."/>
            <person name="Jenkins J."/>
            <person name="Shu S."/>
            <person name="Leebens-Mack J."/>
            <person name="Grimwood J."/>
            <person name="Schmutz J."/>
            <person name="Soltis P."/>
            <person name="Soltis D."/>
            <person name="Chen Z.-H."/>
        </authorList>
    </citation>
    <scope>NUCLEOTIDE SEQUENCE</scope>
    <source>
        <strain evidence="1">Whitten #5841</strain>
        <tissue evidence="1">Leaf</tissue>
    </source>
</reference>
<proteinExistence type="predicted"/>
<name>A0A8T2R9J2_CERRI</name>
<gene>
    <name evidence="1" type="ORF">KP509_29G056000</name>
</gene>
<dbReference type="Proteomes" id="UP000825935">
    <property type="component" value="Chromosome 29"/>
</dbReference>
<sequence length="119" mass="13816">MSFYDPLKIDTIFRFKVSSIINQLRLCSTQLMSTHVSCHLQLHKNVWLQHWLKKFSCVIVNGGSAVSLMPKYYYEGFWFASHKASKLHSNSTAQSYVGLMRIIERVDVKIQGLFSSWIL</sequence>